<protein>
    <recommendedName>
        <fullName evidence="1">CS domain-containing protein</fullName>
    </recommendedName>
</protein>
<sequence>MRSCAWNEANSCDTFSAQSSSSSATYLRGLVERLVKDSLNNLLSQLVRPNASAVSIQQSRATLSATDELVFRRLNNKEERHHQFFFTDWLIIFSLSFKSTVPSLNLPILLPCCNQFKLLNDLHHYSVKVDDDEHTVQLTLVLPGAKKPTFFGLRKSTKVKANFGDSFLHLVVRVNSKKEPKMYAYTIHKLPAKILPSLCTYRLEDGLLRVTLRKAAPESWQNILETVGLETKENEQ</sequence>
<evidence type="ECO:0000313" key="3">
    <source>
        <dbReference type="Proteomes" id="UP000030665"/>
    </source>
</evidence>
<evidence type="ECO:0000259" key="1">
    <source>
        <dbReference type="PROSITE" id="PS51203"/>
    </source>
</evidence>
<proteinExistence type="predicted"/>
<dbReference type="InterPro" id="IPR007052">
    <property type="entry name" value="CS_dom"/>
</dbReference>
<feature type="domain" description="CS" evidence="1">
    <location>
        <begin position="122"/>
        <end position="224"/>
    </location>
</feature>
<gene>
    <name evidence="2" type="ORF">TTRE_0000245601</name>
</gene>
<reference evidence="2" key="2">
    <citation type="submission" date="2014-03" db="EMBL/GenBank/DDBJ databases">
        <title>The whipworm genome and dual-species transcriptomics of an intimate host-pathogen interaction.</title>
        <authorList>
            <person name="Foth B.J."/>
            <person name="Tsai I.J."/>
            <person name="Reid A.J."/>
            <person name="Bancroft A.J."/>
            <person name="Nichol S."/>
            <person name="Tracey A."/>
            <person name="Holroyd N."/>
            <person name="Cotton J.A."/>
            <person name="Stanley E.J."/>
            <person name="Zarowiecki M."/>
            <person name="Liu J.Z."/>
            <person name="Huckvale T."/>
            <person name="Cooper P.J."/>
            <person name="Grencis R.K."/>
            <person name="Berriman M."/>
        </authorList>
    </citation>
    <scope>NUCLEOTIDE SEQUENCE [LARGE SCALE GENOMIC DNA]</scope>
</reference>
<dbReference type="AlphaFoldDB" id="A0A077Z2E4"/>
<keyword evidence="3" id="KW-1185">Reference proteome</keyword>
<evidence type="ECO:0000313" key="2">
    <source>
        <dbReference type="EMBL" id="CDW54186.1"/>
    </source>
</evidence>
<dbReference type="EMBL" id="HG805883">
    <property type="protein sequence ID" value="CDW54186.1"/>
    <property type="molecule type" value="Genomic_DNA"/>
</dbReference>
<organism evidence="2 3">
    <name type="scientific">Trichuris trichiura</name>
    <name type="common">Whipworm</name>
    <name type="synonym">Trichocephalus trichiurus</name>
    <dbReference type="NCBI Taxonomy" id="36087"/>
    <lineage>
        <taxon>Eukaryota</taxon>
        <taxon>Metazoa</taxon>
        <taxon>Ecdysozoa</taxon>
        <taxon>Nematoda</taxon>
        <taxon>Enoplea</taxon>
        <taxon>Dorylaimia</taxon>
        <taxon>Trichinellida</taxon>
        <taxon>Trichuridae</taxon>
        <taxon>Trichuris</taxon>
    </lineage>
</organism>
<dbReference type="SUPFAM" id="SSF49764">
    <property type="entry name" value="HSP20-like chaperones"/>
    <property type="match status" value="1"/>
</dbReference>
<dbReference type="InterPro" id="IPR008978">
    <property type="entry name" value="HSP20-like_chaperone"/>
</dbReference>
<reference evidence="2" key="1">
    <citation type="submission" date="2014-01" db="EMBL/GenBank/DDBJ databases">
        <authorList>
            <person name="Aslett M."/>
        </authorList>
    </citation>
    <scope>NUCLEOTIDE SEQUENCE</scope>
</reference>
<accession>A0A077Z2E4</accession>
<dbReference type="Proteomes" id="UP000030665">
    <property type="component" value="Unassembled WGS sequence"/>
</dbReference>
<dbReference type="Gene3D" id="2.60.40.790">
    <property type="match status" value="1"/>
</dbReference>
<dbReference type="CDD" id="cd00298">
    <property type="entry name" value="ACD_sHsps_p23-like"/>
    <property type="match status" value="1"/>
</dbReference>
<name>A0A077Z2E4_TRITR</name>
<dbReference type="PROSITE" id="PS51203">
    <property type="entry name" value="CS"/>
    <property type="match status" value="1"/>
</dbReference>
<dbReference type="OrthoDB" id="6222656at2759"/>